<comment type="similarity">
    <text evidence="1 7">Belongs to the peptidase A1 family.</text>
</comment>
<dbReference type="Proteomes" id="UP000292702">
    <property type="component" value="Unassembled WGS sequence"/>
</dbReference>
<accession>A0A4R0RJ04</accession>
<feature type="domain" description="Peptidase A1" evidence="10">
    <location>
        <begin position="122"/>
        <end position="430"/>
    </location>
</feature>
<dbReference type="InterPro" id="IPR001461">
    <property type="entry name" value="Aspartic_peptidase_A1"/>
</dbReference>
<protein>
    <recommendedName>
        <fullName evidence="10">Peptidase A1 domain-containing protein</fullName>
    </recommendedName>
</protein>
<feature type="compositionally biased region" description="Low complexity" evidence="8">
    <location>
        <begin position="90"/>
        <end position="104"/>
    </location>
</feature>
<keyword evidence="12" id="KW-1185">Reference proteome</keyword>
<feature type="active site" evidence="5">
    <location>
        <position position="140"/>
    </location>
</feature>
<evidence type="ECO:0000256" key="8">
    <source>
        <dbReference type="SAM" id="MobiDB-lite"/>
    </source>
</evidence>
<comment type="caution">
    <text evidence="11">The sequence shown here is derived from an EMBL/GenBank/DDBJ whole genome shotgun (WGS) entry which is preliminary data.</text>
</comment>
<dbReference type="EMBL" id="RWJN01000206">
    <property type="protein sequence ID" value="TCD64939.1"/>
    <property type="molecule type" value="Genomic_DNA"/>
</dbReference>
<dbReference type="GO" id="GO:0004190">
    <property type="term" value="F:aspartic-type endopeptidase activity"/>
    <property type="evidence" value="ECO:0007669"/>
    <property type="project" value="UniProtKB-KW"/>
</dbReference>
<dbReference type="InterPro" id="IPR001969">
    <property type="entry name" value="Aspartic_peptidase_AS"/>
</dbReference>
<organism evidence="11 12">
    <name type="scientific">Steccherinum ochraceum</name>
    <dbReference type="NCBI Taxonomy" id="92696"/>
    <lineage>
        <taxon>Eukaryota</taxon>
        <taxon>Fungi</taxon>
        <taxon>Dikarya</taxon>
        <taxon>Basidiomycota</taxon>
        <taxon>Agaricomycotina</taxon>
        <taxon>Agaricomycetes</taxon>
        <taxon>Polyporales</taxon>
        <taxon>Steccherinaceae</taxon>
        <taxon>Steccherinum</taxon>
    </lineage>
</organism>
<dbReference type="Gene3D" id="2.40.70.10">
    <property type="entry name" value="Acid Proteases"/>
    <property type="match status" value="2"/>
</dbReference>
<name>A0A4R0RJ04_9APHY</name>
<keyword evidence="3 7" id="KW-0064">Aspartyl protease</keyword>
<keyword evidence="4 7" id="KW-0378">Hydrolase</keyword>
<dbReference type="STRING" id="92696.A0A4R0RJ04"/>
<sequence>MLTIGYVFFALQLFALATASPVDRDNNGTRIHLTRRQEFVQDGVVDVTALIQALLNLLKKYENTMVAYRRNTGEDPPISFGVPLNVPGNSAPSAPSSSDASPPSKRATGAIALTNEGNNQLWQGSISVGTPAVSYTVDFDTGSSDIFLPGSSCTTNCQGHKMYNPSASTTSADRQKSFRLAYGDGSSVQGEQYSDTVVGGGLTATGQALGAANTYSAGLAKSKFPPDGLVGMGYQAISQYNSPPFFQTLVVQGKTTSPVFAFKLATSGSELFLGGVDTKLYTGDFTYAPVTTRGYWQVNMDSVTVNTKSVLGRISAVIDTGTTLIVGDTSSIKTFYTAIPGSKDVSRTFGAGYYTIPCSSFPTVKLTFGGTPFSIAPSILNLGQVSRGSKDCVSGIVSSGTSQNFWIVGDVFLRNVYSSYDLGNNRVGFALLK</sequence>
<evidence type="ECO:0000256" key="2">
    <source>
        <dbReference type="ARBA" id="ARBA00022670"/>
    </source>
</evidence>
<dbReference type="PANTHER" id="PTHR47966">
    <property type="entry name" value="BETA-SITE APP-CLEAVING ENZYME, ISOFORM A-RELATED"/>
    <property type="match status" value="1"/>
</dbReference>
<dbReference type="SUPFAM" id="SSF50630">
    <property type="entry name" value="Acid proteases"/>
    <property type="match status" value="1"/>
</dbReference>
<proteinExistence type="inferred from homology"/>
<dbReference type="FunFam" id="2.40.70.10:FF:000115">
    <property type="entry name" value="Lysosomal aspartic protease"/>
    <property type="match status" value="1"/>
</dbReference>
<feature type="active site" evidence="5">
    <location>
        <position position="319"/>
    </location>
</feature>
<dbReference type="OrthoDB" id="15189at2759"/>
<keyword evidence="6" id="KW-1015">Disulfide bond</keyword>
<keyword evidence="2 7" id="KW-0645">Protease</keyword>
<dbReference type="InterPro" id="IPR021109">
    <property type="entry name" value="Peptidase_aspartic_dom_sf"/>
</dbReference>
<dbReference type="GO" id="GO:0006508">
    <property type="term" value="P:proteolysis"/>
    <property type="evidence" value="ECO:0007669"/>
    <property type="project" value="UniProtKB-KW"/>
</dbReference>
<feature type="region of interest" description="Disordered" evidence="8">
    <location>
        <begin position="83"/>
        <end position="106"/>
    </location>
</feature>
<keyword evidence="9" id="KW-0732">Signal</keyword>
<dbReference type="InterPro" id="IPR034164">
    <property type="entry name" value="Pepsin-like_dom"/>
</dbReference>
<feature type="signal peptide" evidence="9">
    <location>
        <begin position="1"/>
        <end position="19"/>
    </location>
</feature>
<feature type="chain" id="PRO_5020344559" description="Peptidase A1 domain-containing protein" evidence="9">
    <location>
        <begin position="20"/>
        <end position="433"/>
    </location>
</feature>
<dbReference type="InterPro" id="IPR033121">
    <property type="entry name" value="PEPTIDASE_A1"/>
</dbReference>
<dbReference type="PROSITE" id="PS00141">
    <property type="entry name" value="ASP_PROTEASE"/>
    <property type="match status" value="1"/>
</dbReference>
<dbReference type="CDD" id="cd05471">
    <property type="entry name" value="pepsin_like"/>
    <property type="match status" value="1"/>
</dbReference>
<evidence type="ECO:0000259" key="10">
    <source>
        <dbReference type="PROSITE" id="PS51767"/>
    </source>
</evidence>
<dbReference type="Pfam" id="PF00026">
    <property type="entry name" value="Asp"/>
    <property type="match status" value="1"/>
</dbReference>
<reference evidence="11 12" key="1">
    <citation type="submission" date="2018-11" db="EMBL/GenBank/DDBJ databases">
        <title>Genome assembly of Steccherinum ochraceum LE-BIN_3174, the white-rot fungus of the Steccherinaceae family (The Residual Polyporoid clade, Polyporales, Basidiomycota).</title>
        <authorList>
            <person name="Fedorova T.V."/>
            <person name="Glazunova O.A."/>
            <person name="Landesman E.O."/>
            <person name="Moiseenko K.V."/>
            <person name="Psurtseva N.V."/>
            <person name="Savinova O.S."/>
            <person name="Shakhova N.V."/>
            <person name="Tyazhelova T.V."/>
            <person name="Vasina D.V."/>
        </authorList>
    </citation>
    <scope>NUCLEOTIDE SEQUENCE [LARGE SCALE GENOMIC DNA]</scope>
    <source>
        <strain evidence="11 12">LE-BIN_3174</strain>
    </source>
</reference>
<dbReference type="PROSITE" id="PS51767">
    <property type="entry name" value="PEPTIDASE_A1"/>
    <property type="match status" value="1"/>
</dbReference>
<dbReference type="AlphaFoldDB" id="A0A4R0RJ04"/>
<evidence type="ECO:0000256" key="1">
    <source>
        <dbReference type="ARBA" id="ARBA00007447"/>
    </source>
</evidence>
<dbReference type="PANTHER" id="PTHR47966:SF57">
    <property type="entry name" value="PEPTIDASE A1 DOMAIN-CONTAINING PROTEIN"/>
    <property type="match status" value="1"/>
</dbReference>
<evidence type="ECO:0000256" key="5">
    <source>
        <dbReference type="PIRSR" id="PIRSR601461-1"/>
    </source>
</evidence>
<evidence type="ECO:0000256" key="7">
    <source>
        <dbReference type="RuleBase" id="RU000454"/>
    </source>
</evidence>
<evidence type="ECO:0000256" key="4">
    <source>
        <dbReference type="ARBA" id="ARBA00022801"/>
    </source>
</evidence>
<evidence type="ECO:0000256" key="9">
    <source>
        <dbReference type="SAM" id="SignalP"/>
    </source>
</evidence>
<evidence type="ECO:0000313" key="12">
    <source>
        <dbReference type="Proteomes" id="UP000292702"/>
    </source>
</evidence>
<evidence type="ECO:0000256" key="6">
    <source>
        <dbReference type="PIRSR" id="PIRSR601461-2"/>
    </source>
</evidence>
<feature type="disulfide bond" evidence="6">
    <location>
        <begin position="153"/>
        <end position="157"/>
    </location>
</feature>
<evidence type="ECO:0000313" key="11">
    <source>
        <dbReference type="EMBL" id="TCD64939.1"/>
    </source>
</evidence>
<gene>
    <name evidence="11" type="ORF">EIP91_003397</name>
</gene>
<evidence type="ECO:0000256" key="3">
    <source>
        <dbReference type="ARBA" id="ARBA00022750"/>
    </source>
</evidence>
<dbReference type="PRINTS" id="PR00792">
    <property type="entry name" value="PEPSIN"/>
</dbReference>